<dbReference type="PROSITE" id="PS51257">
    <property type="entry name" value="PROKAR_LIPOPROTEIN"/>
    <property type="match status" value="1"/>
</dbReference>
<dbReference type="HOGENOM" id="CLU_854719_0_0_9"/>
<name>F4A1Y9_MAHA5</name>
<dbReference type="AlphaFoldDB" id="F4A1Y9"/>
<dbReference type="KEGG" id="mas:Mahau_0907"/>
<gene>
    <name evidence="2" type="ordered locus">Mahau_0907</name>
</gene>
<reference evidence="2 3" key="2">
    <citation type="journal article" date="2011" name="Stand. Genomic Sci.">
        <title>Complete genome sequence of Mahella australiensis type strain (50-1 BON).</title>
        <authorList>
            <person name="Sikorski J."/>
            <person name="Teshima H."/>
            <person name="Nolan M."/>
            <person name="Lucas S."/>
            <person name="Hammon N."/>
            <person name="Deshpande S."/>
            <person name="Cheng J.F."/>
            <person name="Pitluck S."/>
            <person name="Liolios K."/>
            <person name="Pagani I."/>
            <person name="Ivanova N."/>
            <person name="Huntemann M."/>
            <person name="Mavromatis K."/>
            <person name="Ovchinikova G."/>
            <person name="Pati A."/>
            <person name="Tapia R."/>
            <person name="Han C."/>
            <person name="Goodwin L."/>
            <person name="Chen A."/>
            <person name="Palaniappan K."/>
            <person name="Land M."/>
            <person name="Hauser L."/>
            <person name="Ngatchou-Djao O.D."/>
            <person name="Rohde M."/>
            <person name="Pukall R."/>
            <person name="Spring S."/>
            <person name="Abt B."/>
            <person name="Goker M."/>
            <person name="Detter J.C."/>
            <person name="Woyke T."/>
            <person name="Bristow J."/>
            <person name="Markowitz V."/>
            <person name="Hugenholtz P."/>
            <person name="Eisen J.A."/>
            <person name="Kyrpides N.C."/>
            <person name="Klenk H.P."/>
            <person name="Lapidus A."/>
        </authorList>
    </citation>
    <scope>NUCLEOTIDE SEQUENCE [LARGE SCALE GENOMIC DNA]</scope>
    <source>
        <strain evidence="3">DSM 15567 / CIP 107919 / 50-1 BON</strain>
    </source>
</reference>
<proteinExistence type="predicted"/>
<dbReference type="eggNOG" id="COG5401">
    <property type="taxonomic scope" value="Bacteria"/>
</dbReference>
<keyword evidence="2" id="KW-0449">Lipoprotein</keyword>
<evidence type="ECO:0000259" key="1">
    <source>
        <dbReference type="SMART" id="SM00909"/>
    </source>
</evidence>
<dbReference type="Proteomes" id="UP000008457">
    <property type="component" value="Chromosome"/>
</dbReference>
<organism evidence="2 3">
    <name type="scientific">Mahella australiensis (strain DSM 15567 / CIP 107919 / 50-1 BON)</name>
    <dbReference type="NCBI Taxonomy" id="697281"/>
    <lineage>
        <taxon>Bacteria</taxon>
        <taxon>Bacillati</taxon>
        <taxon>Bacillota</taxon>
        <taxon>Clostridia</taxon>
        <taxon>Thermoanaerobacterales</taxon>
        <taxon>Thermoanaerobacterales Family IV. Incertae Sedis</taxon>
        <taxon>Mahella</taxon>
    </lineage>
</organism>
<dbReference type="EMBL" id="CP002360">
    <property type="protein sequence ID" value="AEE96105.1"/>
    <property type="molecule type" value="Genomic_DNA"/>
</dbReference>
<evidence type="ECO:0000313" key="2">
    <source>
        <dbReference type="EMBL" id="AEE96105.1"/>
    </source>
</evidence>
<dbReference type="Pfam" id="PF10646">
    <property type="entry name" value="Germane"/>
    <property type="match status" value="1"/>
</dbReference>
<dbReference type="SMART" id="SM00909">
    <property type="entry name" value="Germane"/>
    <property type="match status" value="1"/>
</dbReference>
<accession>F4A1Y9</accession>
<feature type="domain" description="GerMN" evidence="1">
    <location>
        <begin position="92"/>
        <end position="180"/>
    </location>
</feature>
<reference evidence="3" key="1">
    <citation type="submission" date="2010-11" db="EMBL/GenBank/DDBJ databases">
        <title>The complete genome of Mahella australiensis DSM 15567.</title>
        <authorList>
            <consortium name="US DOE Joint Genome Institute (JGI-PGF)"/>
            <person name="Lucas S."/>
            <person name="Copeland A."/>
            <person name="Lapidus A."/>
            <person name="Bruce D."/>
            <person name="Goodwin L."/>
            <person name="Pitluck S."/>
            <person name="Kyrpides N."/>
            <person name="Mavromatis K."/>
            <person name="Pagani I."/>
            <person name="Ivanova N."/>
            <person name="Teshima H."/>
            <person name="Brettin T."/>
            <person name="Detter J.C."/>
            <person name="Han C."/>
            <person name="Tapia R."/>
            <person name="Land M."/>
            <person name="Hauser L."/>
            <person name="Markowitz V."/>
            <person name="Cheng J.-F."/>
            <person name="Hugenholtz P."/>
            <person name="Woyke T."/>
            <person name="Wu D."/>
            <person name="Spring S."/>
            <person name="Pukall R."/>
            <person name="Steenblock K."/>
            <person name="Schneider S."/>
            <person name="Klenk H.-P."/>
            <person name="Eisen J.A."/>
        </authorList>
    </citation>
    <scope>NUCLEOTIDE SEQUENCE [LARGE SCALE GENOMIC DNA]</scope>
    <source>
        <strain evidence="3">DSM 15567 / CIP 107919 / 50-1 BON</strain>
    </source>
</reference>
<dbReference type="RefSeq" id="WP_013780535.1">
    <property type="nucleotide sequence ID" value="NC_015520.1"/>
</dbReference>
<protein>
    <submittedName>
        <fullName evidence="2">Lipoprotein LpqB, GerMN domain protein</fullName>
    </submittedName>
</protein>
<sequence>MHSSSKITMYIKLLTICLIIVLSLSSCDLFGQNVSRDDAESAPIKSTRSSPIPISPDLEQYDVDITLYFLSEDGTSLVPERRTIKKGPERLEELVVSELIKGPMQRGHVAIIPPATKLLSVTSSDNIAFVDVSKDFLSIDQKEPNKLVLMIYSVVNTITELDGIDKVQFLVEGQKAPIFPEINGQNPKGNVQSGPIARANSLIQSPVTAVNSFLKALSANDLDKAYIYMSDDMNDKNKRSLQEFKDAAKQINFKLTDYAVYDYSLDLNGNEALVSVDFEIKLGDGSTIKRDKALLKTVRLNGIWKLEWALPFEDLQLEMLNAIRK</sequence>
<keyword evidence="3" id="KW-1185">Reference proteome</keyword>
<dbReference type="STRING" id="697281.Mahau_0907"/>
<dbReference type="InterPro" id="IPR019606">
    <property type="entry name" value="GerMN"/>
</dbReference>
<evidence type="ECO:0000313" key="3">
    <source>
        <dbReference type="Proteomes" id="UP000008457"/>
    </source>
</evidence>